<evidence type="ECO:0000256" key="1">
    <source>
        <dbReference type="ARBA" id="ARBA00000085"/>
    </source>
</evidence>
<feature type="domain" description="Response regulatory" evidence="11">
    <location>
        <begin position="1015"/>
        <end position="1132"/>
    </location>
</feature>
<protein>
    <recommendedName>
        <fullName evidence="2">histidine kinase</fullName>
        <ecNumber evidence="2">2.7.13.3</ecNumber>
    </recommendedName>
</protein>
<dbReference type="GO" id="GO:0005737">
    <property type="term" value="C:cytoplasm"/>
    <property type="evidence" value="ECO:0007669"/>
    <property type="project" value="InterPro"/>
</dbReference>
<dbReference type="Pfam" id="PF01627">
    <property type="entry name" value="Hpt"/>
    <property type="match status" value="1"/>
</dbReference>
<dbReference type="InterPro" id="IPR004105">
    <property type="entry name" value="CheA-like_dim"/>
</dbReference>
<evidence type="ECO:0000256" key="5">
    <source>
        <dbReference type="ARBA" id="ARBA00022777"/>
    </source>
</evidence>
<feature type="modified residue" description="Phosphohistidine" evidence="7">
    <location>
        <position position="50"/>
    </location>
</feature>
<keyword evidence="6" id="KW-0902">Two-component regulatory system</keyword>
<dbReference type="PROSITE" id="PS50894">
    <property type="entry name" value="HPT"/>
    <property type="match status" value="1"/>
</dbReference>
<evidence type="ECO:0000256" key="8">
    <source>
        <dbReference type="PROSITE-ProRule" id="PRU00169"/>
    </source>
</evidence>
<dbReference type="EMBL" id="JAHHIF010000026">
    <property type="protein sequence ID" value="MBW4546561.1"/>
    <property type="molecule type" value="Genomic_DNA"/>
</dbReference>
<reference evidence="14" key="1">
    <citation type="submission" date="2021-05" db="EMBL/GenBank/DDBJ databases">
        <authorList>
            <person name="Pietrasiak N."/>
            <person name="Ward R."/>
            <person name="Stajich J.E."/>
            <person name="Kurbessoian T."/>
        </authorList>
    </citation>
    <scope>NUCLEOTIDE SEQUENCE</scope>
    <source>
        <strain evidence="14">CPER-KK1</strain>
    </source>
</reference>
<evidence type="ECO:0000259" key="12">
    <source>
        <dbReference type="PROSITE" id="PS50851"/>
    </source>
</evidence>
<dbReference type="InterPro" id="IPR002545">
    <property type="entry name" value="CheW-lke_dom"/>
</dbReference>
<feature type="compositionally biased region" description="Polar residues" evidence="9">
    <location>
        <begin position="333"/>
        <end position="343"/>
    </location>
</feature>
<dbReference type="Pfam" id="PF02518">
    <property type="entry name" value="HATPase_c"/>
    <property type="match status" value="1"/>
</dbReference>
<feature type="modified residue" description="4-aspartylphosphate" evidence="8">
    <location>
        <position position="1065"/>
    </location>
</feature>
<evidence type="ECO:0000313" key="15">
    <source>
        <dbReference type="Proteomes" id="UP000753908"/>
    </source>
</evidence>
<dbReference type="InterPro" id="IPR036890">
    <property type="entry name" value="HATPase_C_sf"/>
</dbReference>
<feature type="domain" description="Histidine kinase" evidence="10">
    <location>
        <begin position="583"/>
        <end position="784"/>
    </location>
</feature>
<dbReference type="SUPFAM" id="SSF55874">
    <property type="entry name" value="ATPase domain of HSP90 chaperone/DNA topoisomerase II/histidine kinase"/>
    <property type="match status" value="1"/>
</dbReference>
<keyword evidence="5 14" id="KW-0418">Kinase</keyword>
<evidence type="ECO:0000259" key="11">
    <source>
        <dbReference type="PROSITE" id="PS50110"/>
    </source>
</evidence>
<dbReference type="FunFam" id="3.30.565.10:FF:000016">
    <property type="entry name" value="Chemotaxis protein CheA, putative"/>
    <property type="match status" value="1"/>
</dbReference>
<evidence type="ECO:0000259" key="13">
    <source>
        <dbReference type="PROSITE" id="PS50894"/>
    </source>
</evidence>
<keyword evidence="4" id="KW-0808">Transferase</keyword>
<reference evidence="14" key="2">
    <citation type="journal article" date="2022" name="Microbiol. Resour. Announc.">
        <title>Metagenome Sequencing to Explore Phylogenomics of Terrestrial Cyanobacteria.</title>
        <authorList>
            <person name="Ward R.D."/>
            <person name="Stajich J.E."/>
            <person name="Johansen J.R."/>
            <person name="Huntemann M."/>
            <person name="Clum A."/>
            <person name="Foster B."/>
            <person name="Foster B."/>
            <person name="Roux S."/>
            <person name="Palaniappan K."/>
            <person name="Varghese N."/>
            <person name="Mukherjee S."/>
            <person name="Reddy T.B.K."/>
            <person name="Daum C."/>
            <person name="Copeland A."/>
            <person name="Chen I.A."/>
            <person name="Ivanova N.N."/>
            <person name="Kyrpides N.C."/>
            <person name="Shapiro N."/>
            <person name="Eloe-Fadrosh E.A."/>
            <person name="Pietrasiak N."/>
        </authorList>
    </citation>
    <scope>NUCLEOTIDE SEQUENCE</scope>
    <source>
        <strain evidence="14">CPER-KK1</strain>
    </source>
</reference>
<feature type="compositionally biased region" description="Polar residues" evidence="9">
    <location>
        <begin position="440"/>
        <end position="454"/>
    </location>
</feature>
<proteinExistence type="predicted"/>
<dbReference type="InterPro" id="IPR011006">
    <property type="entry name" value="CheY-like_superfamily"/>
</dbReference>
<dbReference type="SUPFAM" id="SSF50341">
    <property type="entry name" value="CheW-like"/>
    <property type="match status" value="1"/>
</dbReference>
<evidence type="ECO:0000259" key="10">
    <source>
        <dbReference type="PROSITE" id="PS50109"/>
    </source>
</evidence>
<dbReference type="GO" id="GO:0000155">
    <property type="term" value="F:phosphorelay sensor kinase activity"/>
    <property type="evidence" value="ECO:0007669"/>
    <property type="project" value="InterPro"/>
</dbReference>
<dbReference type="SUPFAM" id="SSF47226">
    <property type="entry name" value="Histidine-containing phosphotransfer domain, HPT domain"/>
    <property type="match status" value="1"/>
</dbReference>
<sequence length="1142" mass="126200">MTTDPTIREQSYRYFLQEAPELLQVLEQELLSLREDYSINKVNTLMRATHTLKGAAASVGLETIQTVAHSLEDIFKALFNPDLSIDPEVEALIFEGFECLRLPLTAEFTGGQVNDAEILDRTAAIFAQLQEKLGDCFGQEAYLPSSVELGFDLTLSIFEVGVNQRLDELADALTRANPEEVATTLRTQAEVFTGLAESLNLPGFGAIAQLAIKGLDTAPAQAVTIAEIALADLRAAQAAVLGGDRTQGGQPSLALQQFAGLTTSATEPVINSAEPVVEVVVNHNNFDAIEEKGETISPHLPFTSSPQDVTVDPQESLIESEFSEVTSAANLESSVSDLHTSESIVGEVPSVESLNNSENEESEHEELGNSLLETIWGGEAVLDSQTPAETDREETRSSSAHNPHHVFSSMPASAADSASWKPMEPEVTVPPSPSRFRIDSTPTPVSQNEQGSVSPTVRVNVEHLEHLNSSIGELLTNQNRQTLQNEQLRTAVRSLLVRLQKHQQLLGQLQDWSDRQFIGQQRWAETGSDWQSHAPFDSLELDRYDEAQIVVQSILEDAFTLTEATDAIELFTSASSQSLEKQRRLLTSTRDALMQARMSPLGDIFGRFHRVLQPLEIRHNKQVTLELSGTEVLVDKVVAEKLYDPLLHLVRNAFDHGIESLEVRQQHNKPDFGQIELSASQSGRHLLIEVRDDGKGLDFERIRQRAVERQLISEEQAIDLDEGQLINLLFEPGFSTVSGVSELSGRGVGLDVVRAQLQGLQGSIMVYSEPYRGTTFTLQIPLNLTITKLLLCQAGGQSYSFFVDAIEQILIPQAHQLRCWEGGKVLRWNKDASSELANPGLQSRREAQTSEQLIPIYQLSKVLNYSSEVANSLVFQPQQPYVPEGQMMPIILIRYQDRFLGLEVDQLIGEQELVIRPLGAMIVPPNYVYGSSVLADGRLTLVLDGAALMQYVSEQQTGSSSDSLQDRYTADALTYTTASRALAASSTRSISSSSQEQRLLPAAPNTDVRARRDKLILLVDDSITLRQTLALTLQKAGYRVLQAKDGYEAIDQLRQHREIQLIICDIEMPRMNGFEFLKYRQQDSVLANIPVVMLTSRSASKHRLIATELGATAYITKPYLEQMLLATLTEAIENSNQNSISR</sequence>
<evidence type="ECO:0000256" key="4">
    <source>
        <dbReference type="ARBA" id="ARBA00022679"/>
    </source>
</evidence>
<dbReference type="InterPro" id="IPR036641">
    <property type="entry name" value="HPT_dom_sf"/>
</dbReference>
<dbReference type="SUPFAM" id="SSF52172">
    <property type="entry name" value="CheY-like"/>
    <property type="match status" value="1"/>
</dbReference>
<dbReference type="SMART" id="SM00073">
    <property type="entry name" value="HPT"/>
    <property type="match status" value="1"/>
</dbReference>
<dbReference type="PROSITE" id="PS50110">
    <property type="entry name" value="RESPONSE_REGULATORY"/>
    <property type="match status" value="1"/>
</dbReference>
<dbReference type="SMART" id="SM00387">
    <property type="entry name" value="HATPase_c"/>
    <property type="match status" value="1"/>
</dbReference>
<evidence type="ECO:0000256" key="7">
    <source>
        <dbReference type="PROSITE-ProRule" id="PRU00110"/>
    </source>
</evidence>
<dbReference type="InterPro" id="IPR036061">
    <property type="entry name" value="CheW-like_dom_sf"/>
</dbReference>
<feature type="compositionally biased region" description="Low complexity" evidence="9">
    <location>
        <begin position="408"/>
        <end position="419"/>
    </location>
</feature>
<feature type="region of interest" description="Disordered" evidence="9">
    <location>
        <begin position="333"/>
        <end position="367"/>
    </location>
</feature>
<feature type="domain" description="CheW-like" evidence="12">
    <location>
        <begin position="786"/>
        <end position="954"/>
    </location>
</feature>
<gene>
    <name evidence="14" type="ORF">KME25_19260</name>
</gene>
<dbReference type="InterPro" id="IPR003594">
    <property type="entry name" value="HATPase_dom"/>
</dbReference>
<dbReference type="Gene3D" id="3.30.565.10">
    <property type="entry name" value="Histidine kinase-like ATPase, C-terminal domain"/>
    <property type="match status" value="1"/>
</dbReference>
<dbReference type="Proteomes" id="UP000753908">
    <property type="component" value="Unassembled WGS sequence"/>
</dbReference>
<dbReference type="InterPro" id="IPR001789">
    <property type="entry name" value="Sig_transdc_resp-reg_receiver"/>
</dbReference>
<evidence type="ECO:0000256" key="6">
    <source>
        <dbReference type="ARBA" id="ARBA00023012"/>
    </source>
</evidence>
<dbReference type="SMART" id="SM00448">
    <property type="entry name" value="REC"/>
    <property type="match status" value="1"/>
</dbReference>
<dbReference type="PROSITE" id="PS50851">
    <property type="entry name" value="CHEW"/>
    <property type="match status" value="1"/>
</dbReference>
<dbReference type="InterPro" id="IPR008207">
    <property type="entry name" value="Sig_transdc_His_kin_Hpt_dom"/>
</dbReference>
<name>A0A951PMX4_9CYAN</name>
<dbReference type="EC" id="2.7.13.3" evidence="2"/>
<dbReference type="Gene3D" id="3.40.50.2300">
    <property type="match status" value="1"/>
</dbReference>
<dbReference type="SMART" id="SM01231">
    <property type="entry name" value="H-kinase_dim"/>
    <property type="match status" value="1"/>
</dbReference>
<dbReference type="AlphaFoldDB" id="A0A951PMX4"/>
<dbReference type="Pfam" id="PF01584">
    <property type="entry name" value="CheW"/>
    <property type="match status" value="1"/>
</dbReference>
<keyword evidence="3 8" id="KW-0597">Phosphoprotein</keyword>
<feature type="domain" description="HPt" evidence="13">
    <location>
        <begin position="4"/>
        <end position="107"/>
    </location>
</feature>
<organism evidence="14 15">
    <name type="scientific">Symplocastrum torsivum CPER-KK1</name>
    <dbReference type="NCBI Taxonomy" id="450513"/>
    <lineage>
        <taxon>Bacteria</taxon>
        <taxon>Bacillati</taxon>
        <taxon>Cyanobacteriota</taxon>
        <taxon>Cyanophyceae</taxon>
        <taxon>Oscillatoriophycideae</taxon>
        <taxon>Oscillatoriales</taxon>
        <taxon>Microcoleaceae</taxon>
        <taxon>Symplocastrum</taxon>
    </lineage>
</organism>
<dbReference type="GO" id="GO:0006935">
    <property type="term" value="P:chemotaxis"/>
    <property type="evidence" value="ECO:0007669"/>
    <property type="project" value="InterPro"/>
</dbReference>
<dbReference type="Pfam" id="PF00072">
    <property type="entry name" value="Response_reg"/>
    <property type="match status" value="1"/>
</dbReference>
<comment type="caution">
    <text evidence="14">The sequence shown here is derived from an EMBL/GenBank/DDBJ whole genome shotgun (WGS) entry which is preliminary data.</text>
</comment>
<accession>A0A951PMX4</accession>
<dbReference type="PRINTS" id="PR00344">
    <property type="entry name" value="BCTRLSENSOR"/>
</dbReference>
<dbReference type="PROSITE" id="PS50109">
    <property type="entry name" value="HIS_KIN"/>
    <property type="match status" value="1"/>
</dbReference>
<dbReference type="PANTHER" id="PTHR43395:SF1">
    <property type="entry name" value="CHEMOTAXIS PROTEIN CHEA"/>
    <property type="match status" value="1"/>
</dbReference>
<comment type="catalytic activity">
    <reaction evidence="1">
        <text>ATP + protein L-histidine = ADP + protein N-phospho-L-histidine.</text>
        <dbReference type="EC" id="2.7.13.3"/>
    </reaction>
</comment>
<dbReference type="SMART" id="SM00260">
    <property type="entry name" value="CheW"/>
    <property type="match status" value="1"/>
</dbReference>
<dbReference type="Gene3D" id="1.20.120.160">
    <property type="entry name" value="HPT domain"/>
    <property type="match status" value="1"/>
</dbReference>
<dbReference type="PANTHER" id="PTHR43395">
    <property type="entry name" value="SENSOR HISTIDINE KINASE CHEA"/>
    <property type="match status" value="1"/>
</dbReference>
<evidence type="ECO:0000256" key="2">
    <source>
        <dbReference type="ARBA" id="ARBA00012438"/>
    </source>
</evidence>
<dbReference type="InterPro" id="IPR004358">
    <property type="entry name" value="Sig_transdc_His_kin-like_C"/>
</dbReference>
<evidence type="ECO:0000256" key="3">
    <source>
        <dbReference type="ARBA" id="ARBA00022553"/>
    </source>
</evidence>
<dbReference type="InterPro" id="IPR051315">
    <property type="entry name" value="Bact_Chemotaxis_CheA"/>
</dbReference>
<evidence type="ECO:0000313" key="14">
    <source>
        <dbReference type="EMBL" id="MBW4546561.1"/>
    </source>
</evidence>
<evidence type="ECO:0000256" key="9">
    <source>
        <dbReference type="SAM" id="MobiDB-lite"/>
    </source>
</evidence>
<dbReference type="CDD" id="cd00088">
    <property type="entry name" value="HPT"/>
    <property type="match status" value="1"/>
</dbReference>
<feature type="region of interest" description="Disordered" evidence="9">
    <location>
        <begin position="385"/>
        <end position="454"/>
    </location>
</feature>
<dbReference type="Gene3D" id="2.30.30.40">
    <property type="entry name" value="SH3 Domains"/>
    <property type="match status" value="1"/>
</dbReference>
<dbReference type="InterPro" id="IPR005467">
    <property type="entry name" value="His_kinase_dom"/>
</dbReference>